<evidence type="ECO:0000313" key="3">
    <source>
        <dbReference type="Proteomes" id="UP000596276"/>
    </source>
</evidence>
<keyword evidence="1" id="KW-0732">Signal</keyword>
<dbReference type="SUPFAM" id="SSF47862">
    <property type="entry name" value="Saposin"/>
    <property type="match status" value="1"/>
</dbReference>
<feature type="chain" id="PRO_5030936202" description="Saposin B-type domain-containing protein" evidence="1">
    <location>
        <begin position="19"/>
        <end position="142"/>
    </location>
</feature>
<accession>A0A7U2QQT9</accession>
<dbReference type="InterPro" id="IPR011001">
    <property type="entry name" value="Saposin-like"/>
</dbReference>
<dbReference type="VEuPathDB" id="FungiDB:F9C07_2206469"/>
<reference evidence="3" key="1">
    <citation type="journal article" date="2021" name="G3 (Bethesda)">
        <title>Chromosome assembled and annotated genome sequence of Aspergillus flavus NRRL 3357.</title>
        <authorList>
            <person name="Skerker J.M."/>
            <person name="Pianalto K.M."/>
            <person name="Mondo S.J."/>
            <person name="Yang K."/>
            <person name="Arkin A.P."/>
            <person name="Keller N.P."/>
            <person name="Grigoriev I.V."/>
            <person name="Louise Glass N.L."/>
        </authorList>
    </citation>
    <scope>NUCLEOTIDE SEQUENCE [LARGE SCALE GENOMIC DNA]</scope>
    <source>
        <strain evidence="3">ATCC 200026 / FGSC A1120 / IAM 13836 / NRRL 3357 / JCM 12722 / SRRC 167</strain>
    </source>
</reference>
<sequence>MVKLIITSLMSGLTLALAASSIAGAENTLLQRDIGCDYCIPVTQAILDLEEGFDVALTGAMENACSLLPVDVAGCKNYIDVYGNMIGKYLGQDRFETVPRIDSYQIRHIFYTSTTLIYVFTLDRIGSSLDPLVGNILGTPEA</sequence>
<gene>
    <name evidence="2" type="ORF">F9C07_2206469</name>
</gene>
<name>A0A7U2QQT9_ASPFN</name>
<dbReference type="Proteomes" id="UP000596276">
    <property type="component" value="Chromosome 2"/>
</dbReference>
<keyword evidence="3" id="KW-1185">Reference proteome</keyword>
<organism evidence="2 3">
    <name type="scientific">Aspergillus flavus (strain ATCC 200026 / FGSC A1120 / IAM 13836 / NRRL 3357 / JCM 12722 / SRRC 167)</name>
    <dbReference type="NCBI Taxonomy" id="332952"/>
    <lineage>
        <taxon>Eukaryota</taxon>
        <taxon>Fungi</taxon>
        <taxon>Dikarya</taxon>
        <taxon>Ascomycota</taxon>
        <taxon>Pezizomycotina</taxon>
        <taxon>Eurotiomycetes</taxon>
        <taxon>Eurotiomycetidae</taxon>
        <taxon>Eurotiales</taxon>
        <taxon>Aspergillaceae</taxon>
        <taxon>Aspergillus</taxon>
        <taxon>Aspergillus subgen. Circumdati</taxon>
    </lineage>
</organism>
<dbReference type="EMBL" id="CP044622">
    <property type="protein sequence ID" value="QRD81176.1"/>
    <property type="molecule type" value="Genomic_DNA"/>
</dbReference>
<evidence type="ECO:0000256" key="1">
    <source>
        <dbReference type="SAM" id="SignalP"/>
    </source>
</evidence>
<proteinExistence type="predicted"/>
<dbReference type="AlphaFoldDB" id="A0A7U2QQT9"/>
<protein>
    <recommendedName>
        <fullName evidence="4">Saposin B-type domain-containing protein</fullName>
    </recommendedName>
</protein>
<evidence type="ECO:0008006" key="4">
    <source>
        <dbReference type="Google" id="ProtNLM"/>
    </source>
</evidence>
<evidence type="ECO:0000313" key="2">
    <source>
        <dbReference type="EMBL" id="QRD81176.1"/>
    </source>
</evidence>
<feature type="signal peptide" evidence="1">
    <location>
        <begin position="1"/>
        <end position="18"/>
    </location>
</feature>